<protein>
    <submittedName>
        <fullName evidence="1">2614_t:CDS:1</fullName>
    </submittedName>
</protein>
<name>A0ACA9RMA2_9GLOM</name>
<accession>A0ACA9RMA2</accession>
<dbReference type="Proteomes" id="UP000789920">
    <property type="component" value="Unassembled WGS sequence"/>
</dbReference>
<feature type="non-terminal residue" evidence="1">
    <location>
        <position position="1"/>
    </location>
</feature>
<sequence>SEHPMQCFYERKKLYHRPSFTEWPKNLKEASNENEPIYIPNNKDKLKSLDITKEQQGVTLFQ</sequence>
<keyword evidence="2" id="KW-1185">Reference proteome</keyword>
<dbReference type="EMBL" id="CAJVQC010060414">
    <property type="protein sequence ID" value="CAG8800730.1"/>
    <property type="molecule type" value="Genomic_DNA"/>
</dbReference>
<proteinExistence type="predicted"/>
<evidence type="ECO:0000313" key="1">
    <source>
        <dbReference type="EMBL" id="CAG8800730.1"/>
    </source>
</evidence>
<reference evidence="1" key="1">
    <citation type="submission" date="2021-06" db="EMBL/GenBank/DDBJ databases">
        <authorList>
            <person name="Kallberg Y."/>
            <person name="Tangrot J."/>
            <person name="Rosling A."/>
        </authorList>
    </citation>
    <scope>NUCLEOTIDE SEQUENCE</scope>
    <source>
        <strain evidence="1">MA461A</strain>
    </source>
</reference>
<evidence type="ECO:0000313" key="2">
    <source>
        <dbReference type="Proteomes" id="UP000789920"/>
    </source>
</evidence>
<comment type="caution">
    <text evidence="1">The sequence shown here is derived from an EMBL/GenBank/DDBJ whole genome shotgun (WGS) entry which is preliminary data.</text>
</comment>
<feature type="non-terminal residue" evidence="1">
    <location>
        <position position="62"/>
    </location>
</feature>
<gene>
    <name evidence="1" type="ORF">RPERSI_LOCUS20980</name>
</gene>
<organism evidence="1 2">
    <name type="scientific">Racocetra persica</name>
    <dbReference type="NCBI Taxonomy" id="160502"/>
    <lineage>
        <taxon>Eukaryota</taxon>
        <taxon>Fungi</taxon>
        <taxon>Fungi incertae sedis</taxon>
        <taxon>Mucoromycota</taxon>
        <taxon>Glomeromycotina</taxon>
        <taxon>Glomeromycetes</taxon>
        <taxon>Diversisporales</taxon>
        <taxon>Gigasporaceae</taxon>
        <taxon>Racocetra</taxon>
    </lineage>
</organism>